<accession>A0ABY7EKS0</accession>
<evidence type="ECO:0000256" key="1">
    <source>
        <dbReference type="SAM" id="Coils"/>
    </source>
</evidence>
<feature type="compositionally biased region" description="Basic residues" evidence="2">
    <location>
        <begin position="31"/>
        <end position="43"/>
    </location>
</feature>
<protein>
    <recommendedName>
        <fullName evidence="5">Phosphoprotein</fullName>
    </recommendedName>
</protein>
<feature type="compositionally biased region" description="Polar residues" evidence="2">
    <location>
        <begin position="44"/>
        <end position="57"/>
    </location>
</feature>
<name>A0ABY7EKS0_MYAAR</name>
<keyword evidence="4" id="KW-1185">Reference proteome</keyword>
<evidence type="ECO:0000313" key="3">
    <source>
        <dbReference type="EMBL" id="WAR10578.1"/>
    </source>
</evidence>
<reference evidence="3" key="1">
    <citation type="submission" date="2022-11" db="EMBL/GenBank/DDBJ databases">
        <title>Centuries of genome instability and evolution in soft-shell clam transmissible cancer (bioRxiv).</title>
        <authorList>
            <person name="Hart S.F.M."/>
            <person name="Yonemitsu M.A."/>
            <person name="Giersch R.M."/>
            <person name="Beal B.F."/>
            <person name="Arriagada G."/>
            <person name="Davis B.W."/>
            <person name="Ostrander E.A."/>
            <person name="Goff S.P."/>
            <person name="Metzger M.J."/>
        </authorList>
    </citation>
    <scope>NUCLEOTIDE SEQUENCE</scope>
    <source>
        <strain evidence="3">MELC-2E11</strain>
        <tissue evidence="3">Siphon/mantle</tissue>
    </source>
</reference>
<dbReference type="EMBL" id="CP111018">
    <property type="protein sequence ID" value="WAR10578.1"/>
    <property type="molecule type" value="Genomic_DNA"/>
</dbReference>
<proteinExistence type="predicted"/>
<organism evidence="3 4">
    <name type="scientific">Mya arenaria</name>
    <name type="common">Soft-shell clam</name>
    <dbReference type="NCBI Taxonomy" id="6604"/>
    <lineage>
        <taxon>Eukaryota</taxon>
        <taxon>Metazoa</taxon>
        <taxon>Spiralia</taxon>
        <taxon>Lophotrochozoa</taxon>
        <taxon>Mollusca</taxon>
        <taxon>Bivalvia</taxon>
        <taxon>Autobranchia</taxon>
        <taxon>Heteroconchia</taxon>
        <taxon>Euheterodonta</taxon>
        <taxon>Imparidentia</taxon>
        <taxon>Neoheterodontei</taxon>
        <taxon>Myida</taxon>
        <taxon>Myoidea</taxon>
        <taxon>Myidae</taxon>
        <taxon>Mya</taxon>
    </lineage>
</organism>
<evidence type="ECO:0000256" key="2">
    <source>
        <dbReference type="SAM" id="MobiDB-lite"/>
    </source>
</evidence>
<dbReference type="Proteomes" id="UP001164746">
    <property type="component" value="Chromosome 7"/>
</dbReference>
<evidence type="ECO:0000313" key="4">
    <source>
        <dbReference type="Proteomes" id="UP001164746"/>
    </source>
</evidence>
<gene>
    <name evidence="3" type="ORF">MAR_035654</name>
</gene>
<evidence type="ECO:0008006" key="5">
    <source>
        <dbReference type="Google" id="ProtNLM"/>
    </source>
</evidence>
<feature type="compositionally biased region" description="Basic and acidic residues" evidence="2">
    <location>
        <begin position="1"/>
        <end position="13"/>
    </location>
</feature>
<keyword evidence="1" id="KW-0175">Coiled coil</keyword>
<feature type="region of interest" description="Disordered" evidence="2">
    <location>
        <begin position="1"/>
        <end position="84"/>
    </location>
</feature>
<feature type="coiled-coil region" evidence="1">
    <location>
        <begin position="100"/>
        <end position="161"/>
    </location>
</feature>
<feature type="non-terminal residue" evidence="3">
    <location>
        <position position="1"/>
    </location>
</feature>
<sequence>METHNTQSTEKEPQSQSQSIISGPVVSNTQKKGRTPRAPKSKQKSTVNASSAHQAQPTKPKSSKKRRRSEPEPPSPEPPGINIHNADENVSVVSAINNLAEQMKVSLDSLSSRILKLETNLELTIKTHVQNAMSPVVNKLRKEFKEELNQLKSDMKSLSNLPERRDENIVNSVNTFIKDGLKLDIKIKDAERKRANQSSECGIVVVSCNTKEDKYEIMKCKATLKQNATYKNIYIEHDLTPEERNSIANLKTIAK</sequence>